<feature type="transmembrane region" description="Helical" evidence="1">
    <location>
        <begin position="27"/>
        <end position="47"/>
    </location>
</feature>
<organism evidence="4 5">
    <name type="scientific">Phocoenobacter skyensis</name>
    <dbReference type="NCBI Taxonomy" id="97481"/>
    <lineage>
        <taxon>Bacteria</taxon>
        <taxon>Pseudomonadati</taxon>
        <taxon>Pseudomonadota</taxon>
        <taxon>Gammaproteobacteria</taxon>
        <taxon>Pasteurellales</taxon>
        <taxon>Pasteurellaceae</taxon>
        <taxon>Phocoenobacter</taxon>
    </lineage>
</organism>
<dbReference type="AlphaFoldDB" id="A0A1H7YT69"/>
<keyword evidence="1" id="KW-1133">Transmembrane helix</keyword>
<protein>
    <submittedName>
        <fullName evidence="3">YcxB family protein</fullName>
    </submittedName>
    <submittedName>
        <fullName evidence="4">YcxB-like protein</fullName>
    </submittedName>
</protein>
<keyword evidence="6" id="KW-1185">Reference proteome</keyword>
<dbReference type="Proteomes" id="UP000198883">
    <property type="component" value="Unassembled WGS sequence"/>
</dbReference>
<dbReference type="InterPro" id="IPR025588">
    <property type="entry name" value="YcxB-like_C"/>
</dbReference>
<dbReference type="EMBL" id="FOBN01000020">
    <property type="protein sequence ID" value="SEM49462.1"/>
    <property type="molecule type" value="Genomic_DNA"/>
</dbReference>
<feature type="domain" description="YcxB-like C-terminal" evidence="2">
    <location>
        <begin position="99"/>
        <end position="159"/>
    </location>
</feature>
<evidence type="ECO:0000259" key="2">
    <source>
        <dbReference type="Pfam" id="PF14317"/>
    </source>
</evidence>
<name>A0A1H7YT69_9PAST</name>
<dbReference type="EMBL" id="JASAVS010000020">
    <property type="protein sequence ID" value="MDP8085969.1"/>
    <property type="molecule type" value="Genomic_DNA"/>
</dbReference>
<keyword evidence="1" id="KW-0472">Membrane</keyword>
<dbReference type="Pfam" id="PF14317">
    <property type="entry name" value="YcxB"/>
    <property type="match status" value="1"/>
</dbReference>
<feature type="transmembrane region" description="Helical" evidence="1">
    <location>
        <begin position="53"/>
        <end position="80"/>
    </location>
</feature>
<keyword evidence="1" id="KW-0812">Transmembrane</keyword>
<sequence length="168" mass="19326">MHIQIKGKATFDEYLEVQKILKGKRMLISQSIIFVCGVALLGIALSLGELSGFSIAFGCMGLVYILYSLIFIQIRFCYAIKKHWKNYPKMHKEMNITILDDGVQSLDDKNNPSHLNWSNFINIKESEHLFLLYLSPSLCIFIPKRLISPQEIEPLRLFLFSQITPQSN</sequence>
<evidence type="ECO:0000313" key="4">
    <source>
        <dbReference type="EMBL" id="SEM49462.1"/>
    </source>
</evidence>
<gene>
    <name evidence="3" type="ORF">QJT92_08570</name>
    <name evidence="4" type="ORF">SAMN05444853_12045</name>
</gene>
<dbReference type="STRING" id="97481.SAMN05444853_12045"/>
<evidence type="ECO:0000313" key="5">
    <source>
        <dbReference type="Proteomes" id="UP000198883"/>
    </source>
</evidence>
<reference evidence="5" key="2">
    <citation type="submission" date="2016-10" db="EMBL/GenBank/DDBJ databases">
        <authorList>
            <person name="Varghese N."/>
            <person name="Submissions S."/>
        </authorList>
    </citation>
    <scope>NUCLEOTIDE SEQUENCE [LARGE SCALE GENOMIC DNA]</scope>
    <source>
        <strain evidence="5">DSM 24204</strain>
    </source>
</reference>
<dbReference type="GeneID" id="83544350"/>
<dbReference type="Proteomes" id="UP001224812">
    <property type="component" value="Unassembled WGS sequence"/>
</dbReference>
<reference evidence="3 6" key="3">
    <citation type="journal article" date="2023" name="Front. Microbiol.">
        <title>Phylogeography and host specificity of Pasteurellaceae pathogenic to sea-farmed fish in the north-east Atlantic.</title>
        <authorList>
            <person name="Gulla S."/>
            <person name="Colquhoun D.J."/>
            <person name="Olsen A.B."/>
            <person name="Spilsberg B."/>
            <person name="Lagesen K."/>
            <person name="Aakesson C.P."/>
            <person name="Strom S."/>
            <person name="Manji F."/>
            <person name="Birkbeck T.H."/>
            <person name="Nilsen H.K."/>
        </authorList>
    </citation>
    <scope>NUCLEOTIDE SEQUENCE [LARGE SCALE GENOMIC DNA]</scope>
    <source>
        <strain evidence="3 6">VIO11850</strain>
    </source>
</reference>
<evidence type="ECO:0000313" key="3">
    <source>
        <dbReference type="EMBL" id="MDP8085969.1"/>
    </source>
</evidence>
<reference evidence="4" key="1">
    <citation type="submission" date="2016-10" db="EMBL/GenBank/DDBJ databases">
        <authorList>
            <person name="de Groot N.N."/>
        </authorList>
    </citation>
    <scope>NUCLEOTIDE SEQUENCE [LARGE SCALE GENOMIC DNA]</scope>
    <source>
        <strain evidence="4">DSM 24204</strain>
    </source>
</reference>
<accession>A0A1H7YT69</accession>
<proteinExistence type="predicted"/>
<evidence type="ECO:0000313" key="6">
    <source>
        <dbReference type="Proteomes" id="UP001224812"/>
    </source>
</evidence>
<dbReference type="RefSeq" id="WP_090922666.1">
    <property type="nucleotide sequence ID" value="NZ_CP016180.1"/>
</dbReference>
<dbReference type="OrthoDB" id="9927946at2"/>
<evidence type="ECO:0000256" key="1">
    <source>
        <dbReference type="SAM" id="Phobius"/>
    </source>
</evidence>